<accession>A0A4Y8PX36</accession>
<dbReference type="AlphaFoldDB" id="A0A4Y8PX36"/>
<dbReference type="Proteomes" id="UP000298246">
    <property type="component" value="Unassembled WGS sequence"/>
</dbReference>
<proteinExistence type="predicted"/>
<reference evidence="1 2" key="1">
    <citation type="submission" date="2017-03" db="EMBL/GenBank/DDBJ databases">
        <title>Isolation of Levoglucosan Utilizing Bacteria.</title>
        <authorList>
            <person name="Arya A.S."/>
        </authorList>
    </citation>
    <scope>NUCLEOTIDE SEQUENCE [LARGE SCALE GENOMIC DNA]</scope>
    <source>
        <strain evidence="1 2">MEC069</strain>
    </source>
</reference>
<gene>
    <name evidence="1" type="ORF">B5M42_16985</name>
</gene>
<organism evidence="1 2">
    <name type="scientific">Paenibacillus athensensis</name>
    <dbReference type="NCBI Taxonomy" id="1967502"/>
    <lineage>
        <taxon>Bacteria</taxon>
        <taxon>Bacillati</taxon>
        <taxon>Bacillota</taxon>
        <taxon>Bacilli</taxon>
        <taxon>Bacillales</taxon>
        <taxon>Paenibacillaceae</taxon>
        <taxon>Paenibacillus</taxon>
    </lineage>
</organism>
<evidence type="ECO:0000313" key="1">
    <source>
        <dbReference type="EMBL" id="TFE85669.1"/>
    </source>
</evidence>
<name>A0A4Y8PX36_9BACL</name>
<protein>
    <submittedName>
        <fullName evidence="1">Uncharacterized protein</fullName>
    </submittedName>
</protein>
<comment type="caution">
    <text evidence="1">The sequence shown here is derived from an EMBL/GenBank/DDBJ whole genome shotgun (WGS) entry which is preliminary data.</text>
</comment>
<dbReference type="EMBL" id="MYFO01000024">
    <property type="protein sequence ID" value="TFE85669.1"/>
    <property type="molecule type" value="Genomic_DNA"/>
</dbReference>
<sequence length="68" mass="7329">MRSGIELKEKAAEAAFFLHSGRLRACRTNAGTTRGRCGVLDRTGRVRAGFFKVGALTGTLYLPGVMVQ</sequence>
<evidence type="ECO:0000313" key="2">
    <source>
        <dbReference type="Proteomes" id="UP000298246"/>
    </source>
</evidence>
<keyword evidence="2" id="KW-1185">Reference proteome</keyword>